<dbReference type="STRING" id="1081104.A0A162JDH7"/>
<evidence type="ECO:0000313" key="2">
    <source>
        <dbReference type="Proteomes" id="UP000076744"/>
    </source>
</evidence>
<protein>
    <submittedName>
        <fullName evidence="1">Uncharacterized protein</fullName>
    </submittedName>
</protein>
<dbReference type="EMBL" id="AZHB01000065">
    <property type="protein sequence ID" value="OAA42788.1"/>
    <property type="molecule type" value="Genomic_DNA"/>
</dbReference>
<dbReference type="AlphaFoldDB" id="A0A162JDH7"/>
<evidence type="ECO:0000313" key="1">
    <source>
        <dbReference type="EMBL" id="OAA42788.1"/>
    </source>
</evidence>
<organism evidence="1 2">
    <name type="scientific">Cordyceps fumosorosea (strain ARSEF 2679)</name>
    <name type="common">Isaria fumosorosea</name>
    <dbReference type="NCBI Taxonomy" id="1081104"/>
    <lineage>
        <taxon>Eukaryota</taxon>
        <taxon>Fungi</taxon>
        <taxon>Dikarya</taxon>
        <taxon>Ascomycota</taxon>
        <taxon>Pezizomycotina</taxon>
        <taxon>Sordariomycetes</taxon>
        <taxon>Hypocreomycetidae</taxon>
        <taxon>Hypocreales</taxon>
        <taxon>Cordycipitaceae</taxon>
        <taxon>Cordyceps</taxon>
    </lineage>
</organism>
<comment type="caution">
    <text evidence="1">The sequence shown here is derived from an EMBL/GenBank/DDBJ whole genome shotgun (WGS) entry which is preliminary data.</text>
</comment>
<proteinExistence type="predicted"/>
<dbReference type="RefSeq" id="XP_018699521.1">
    <property type="nucleotide sequence ID" value="XM_018853305.1"/>
</dbReference>
<dbReference type="OrthoDB" id="5153462at2759"/>
<accession>A0A162JDH7</accession>
<dbReference type="GeneID" id="30025996"/>
<keyword evidence="2" id="KW-1185">Reference proteome</keyword>
<reference evidence="1 2" key="1">
    <citation type="journal article" date="2016" name="Genome Biol. Evol.">
        <title>Divergent and convergent evolution of fungal pathogenicity.</title>
        <authorList>
            <person name="Shang Y."/>
            <person name="Xiao G."/>
            <person name="Zheng P."/>
            <person name="Cen K."/>
            <person name="Zhan S."/>
            <person name="Wang C."/>
        </authorList>
    </citation>
    <scope>NUCLEOTIDE SEQUENCE [LARGE SCALE GENOMIC DNA]</scope>
    <source>
        <strain evidence="1 2">ARSEF 2679</strain>
    </source>
</reference>
<name>A0A162JDH7_CORFA</name>
<dbReference type="Proteomes" id="UP000076744">
    <property type="component" value="Unassembled WGS sequence"/>
</dbReference>
<sequence length="224" mass="25568">MSSQIMFDEDPLVWHFAMQGEADEALLGDDSDPEPAVDLLYLRIAGRRPVVLLRDTAKELLEDKAPDNESKRVSARRRAEASQLPDRYMQLKHDLISSSAAPFRRDIDVILFTHETDAEFVKEMSGYYGTQLDAIGKVMFEGSSWDDLDACLERMAVFKNVHTISVWLESDRFVDNPESMTREDYVAMALEFEARDKRMLKGRNVTVEYIDYDGTVHGTFRTGG</sequence>
<gene>
    <name evidence="1" type="ORF">ISF_09704</name>
</gene>